<sequence length="65" mass="7065">MLSRQMQIVVAILGTALMATFVIGLAHSISTGFAGFWGGLPVTIIVAIVLIMALYDLWEETIRKD</sequence>
<evidence type="ECO:0000256" key="1">
    <source>
        <dbReference type="SAM" id="Phobius"/>
    </source>
</evidence>
<evidence type="ECO:0000313" key="2">
    <source>
        <dbReference type="EMBL" id="NVO23105.1"/>
    </source>
</evidence>
<keyword evidence="1" id="KW-1133">Transmembrane helix</keyword>
<dbReference type="EMBL" id="JABCJE010000002">
    <property type="protein sequence ID" value="NVO23105.1"/>
    <property type="molecule type" value="Genomic_DNA"/>
</dbReference>
<organism evidence="2 3">
    <name type="scientific">Donghicola mangrovi</name>
    <dbReference type="NCBI Taxonomy" id="2729614"/>
    <lineage>
        <taxon>Bacteria</taxon>
        <taxon>Pseudomonadati</taxon>
        <taxon>Pseudomonadota</taxon>
        <taxon>Alphaproteobacteria</taxon>
        <taxon>Rhodobacterales</taxon>
        <taxon>Roseobacteraceae</taxon>
        <taxon>Donghicola</taxon>
    </lineage>
</organism>
<protein>
    <submittedName>
        <fullName evidence="2">Uncharacterized protein</fullName>
    </submittedName>
</protein>
<feature type="transmembrane region" description="Helical" evidence="1">
    <location>
        <begin position="38"/>
        <end position="58"/>
    </location>
</feature>
<proteinExistence type="predicted"/>
<dbReference type="AlphaFoldDB" id="A0A850Q9E5"/>
<keyword evidence="1" id="KW-0812">Transmembrane</keyword>
<accession>A0A850Q9E5</accession>
<dbReference type="Proteomes" id="UP000592216">
    <property type="component" value="Unassembled WGS sequence"/>
</dbReference>
<keyword evidence="1" id="KW-0472">Membrane</keyword>
<gene>
    <name evidence="2" type="ORF">HJ536_07035</name>
</gene>
<comment type="caution">
    <text evidence="2">The sequence shown here is derived from an EMBL/GenBank/DDBJ whole genome shotgun (WGS) entry which is preliminary data.</text>
</comment>
<dbReference type="RefSeq" id="WP_177157164.1">
    <property type="nucleotide sequence ID" value="NZ_JABCJE010000002.1"/>
</dbReference>
<evidence type="ECO:0000313" key="3">
    <source>
        <dbReference type="Proteomes" id="UP000592216"/>
    </source>
</evidence>
<name>A0A850Q9E5_9RHOB</name>
<reference evidence="2 3" key="1">
    <citation type="submission" date="2020-04" db="EMBL/GenBank/DDBJ databases">
        <title>Donghicola sp., a member of the Rhodobacteraceae family isolated from mangrove forest in Thailand.</title>
        <authorList>
            <person name="Charoenyingcharoen P."/>
            <person name="Yukphan P."/>
        </authorList>
    </citation>
    <scope>NUCLEOTIDE SEQUENCE [LARGE SCALE GENOMIC DNA]</scope>
    <source>
        <strain evidence="2 3">B5-SW-15</strain>
    </source>
</reference>